<keyword evidence="1" id="KW-0732">Signal</keyword>
<evidence type="ECO:0000313" key="4">
    <source>
        <dbReference type="Proteomes" id="UP000199426"/>
    </source>
</evidence>
<reference evidence="2 4" key="1">
    <citation type="submission" date="2016-10" db="EMBL/GenBank/DDBJ databases">
        <authorList>
            <person name="Varghese N."/>
            <person name="Submissions S."/>
        </authorList>
    </citation>
    <scope>NUCLEOTIDE SEQUENCE [LARGE SCALE GENOMIC DNA]</scope>
    <source>
        <strain evidence="2 4">DSM 19299</strain>
    </source>
</reference>
<keyword evidence="4" id="KW-1185">Reference proteome</keyword>
<feature type="signal peptide" evidence="1">
    <location>
        <begin position="1"/>
        <end position="21"/>
    </location>
</feature>
<dbReference type="EMBL" id="FNEG01000006">
    <property type="protein sequence ID" value="SDJ55290.1"/>
    <property type="molecule type" value="Genomic_DNA"/>
</dbReference>
<protein>
    <submittedName>
        <fullName evidence="3">Uncharacterized protein</fullName>
    </submittedName>
</protein>
<gene>
    <name evidence="3" type="ORF">NCTC13492_03292</name>
    <name evidence="2" type="ORF">SAMN05421542_3778</name>
</gene>
<dbReference type="RefSeq" id="WP_139166154.1">
    <property type="nucleotide sequence ID" value="NZ_FNEG01000006.1"/>
</dbReference>
<sequence>MKIFASIVIMLLICCKPSAKTGFVSNDVGNKYSRKWSPDNRFILFYKFEDNPLDPGRWLTYYVTDAKTNVLKKDKTKILADSIKWRSDNVLVIIPYRKMIKTELEVDKKENDNQMLIPIK</sequence>
<organism evidence="3 5">
    <name type="scientific">Chryseobacterium jejuense</name>
    <dbReference type="NCBI Taxonomy" id="445960"/>
    <lineage>
        <taxon>Bacteria</taxon>
        <taxon>Pseudomonadati</taxon>
        <taxon>Bacteroidota</taxon>
        <taxon>Flavobacteriia</taxon>
        <taxon>Flavobacteriales</taxon>
        <taxon>Weeksellaceae</taxon>
        <taxon>Chryseobacterium group</taxon>
        <taxon>Chryseobacterium</taxon>
    </lineage>
</organism>
<dbReference type="EMBL" id="UAWB01000012">
    <property type="protein sequence ID" value="SQB46228.1"/>
    <property type="molecule type" value="Genomic_DNA"/>
</dbReference>
<evidence type="ECO:0000313" key="3">
    <source>
        <dbReference type="EMBL" id="SQB46228.1"/>
    </source>
</evidence>
<proteinExistence type="predicted"/>
<name>A0A2X2X005_CHRJE</name>
<evidence type="ECO:0000313" key="2">
    <source>
        <dbReference type="EMBL" id="SDJ55290.1"/>
    </source>
</evidence>
<dbReference type="OrthoDB" id="1262583at2"/>
<evidence type="ECO:0000313" key="5">
    <source>
        <dbReference type="Proteomes" id="UP000251670"/>
    </source>
</evidence>
<dbReference type="Proteomes" id="UP000199426">
    <property type="component" value="Unassembled WGS sequence"/>
</dbReference>
<dbReference type="AlphaFoldDB" id="A0A2X2X005"/>
<reference evidence="3 5" key="2">
    <citation type="submission" date="2018-06" db="EMBL/GenBank/DDBJ databases">
        <authorList>
            <consortium name="Pathogen Informatics"/>
            <person name="Doyle S."/>
        </authorList>
    </citation>
    <scope>NUCLEOTIDE SEQUENCE [LARGE SCALE GENOMIC DNA]</scope>
    <source>
        <strain evidence="3 5">NCTC13492</strain>
    </source>
</reference>
<evidence type="ECO:0000256" key="1">
    <source>
        <dbReference type="SAM" id="SignalP"/>
    </source>
</evidence>
<accession>A0A2X2X005</accession>
<feature type="chain" id="PRO_5016740441" evidence="1">
    <location>
        <begin position="22"/>
        <end position="120"/>
    </location>
</feature>
<dbReference type="Proteomes" id="UP000251670">
    <property type="component" value="Unassembled WGS sequence"/>
</dbReference>
<dbReference type="STRING" id="445960.SAMN05421542_3778"/>